<dbReference type="EMBL" id="BAAAXF010000025">
    <property type="protein sequence ID" value="GAA3496630.1"/>
    <property type="molecule type" value="Genomic_DNA"/>
</dbReference>
<organism evidence="2 3">
    <name type="scientific">Streptomyces prasinosporus</name>
    <dbReference type="NCBI Taxonomy" id="68256"/>
    <lineage>
        <taxon>Bacteria</taxon>
        <taxon>Bacillati</taxon>
        <taxon>Actinomycetota</taxon>
        <taxon>Actinomycetes</taxon>
        <taxon>Kitasatosporales</taxon>
        <taxon>Streptomycetaceae</taxon>
        <taxon>Streptomyces</taxon>
        <taxon>Streptomyces albogriseolus group</taxon>
    </lineage>
</organism>
<reference evidence="3" key="1">
    <citation type="journal article" date="2019" name="Int. J. Syst. Evol. Microbiol.">
        <title>The Global Catalogue of Microorganisms (GCM) 10K type strain sequencing project: providing services to taxonomists for standard genome sequencing and annotation.</title>
        <authorList>
            <consortium name="The Broad Institute Genomics Platform"/>
            <consortium name="The Broad Institute Genome Sequencing Center for Infectious Disease"/>
            <person name="Wu L."/>
            <person name="Ma J."/>
        </authorList>
    </citation>
    <scope>NUCLEOTIDE SEQUENCE [LARGE SCALE GENOMIC DNA]</scope>
    <source>
        <strain evidence="3">JCM 4816</strain>
    </source>
</reference>
<protein>
    <submittedName>
        <fullName evidence="2">ATP-binding protein</fullName>
    </submittedName>
</protein>
<gene>
    <name evidence="2" type="ORF">GCM10019016_037310</name>
</gene>
<evidence type="ECO:0000259" key="1">
    <source>
        <dbReference type="Pfam" id="PF03008"/>
    </source>
</evidence>
<keyword evidence="2" id="KW-0067">ATP-binding</keyword>
<proteinExistence type="predicted"/>
<dbReference type="InterPro" id="IPR004256">
    <property type="entry name" value="DUF234"/>
</dbReference>
<feature type="domain" description="DUF234" evidence="1">
    <location>
        <begin position="331"/>
        <end position="425"/>
    </location>
</feature>
<evidence type="ECO:0000313" key="3">
    <source>
        <dbReference type="Proteomes" id="UP001501455"/>
    </source>
</evidence>
<dbReference type="PANTHER" id="PTHR34704">
    <property type="entry name" value="ATPASE"/>
    <property type="match status" value="1"/>
</dbReference>
<sequence length="481" mass="52182">MVMPVDFKGRAADLDLLARQLGQVADGSGSTRGRAVIMTGRRRVGKSRLVQEFCDRSGAPYAVFQATRGRNAEAERADFTAALAQSPLPGAELVAGLRAADWNQALRALALAVPDDVPSVAVIDEVPWLVEQDAEFEGALQTVWDRHLSAKPVLLILVGSDMSVMEALRSYGRPFFGRAAKMLVRPLHLADVQAMTGLPAADAVDALLITGGFPEIVQSWRAGMGRVDFLREAVSNPLSPLLVAGELSLLGEFPEASHARAVLEAVGSGERTFSTIAAQAGGAGALPSGTLSPLLNTLQSKRVIAADLPLSTKPDTKNKRYRIADPYLRFWLAFLQRGIPLIERGRGDLALERIERSWTTWRGRAVEPVVRESLMRLLPDEQWPETEAIGGWWNRRNSPEIDLLGTDREPVAGAVHFVGSVKWLESQPFGRHEYDALARDVLAVPGAGPDTPLVAVSRSGVSDELPLTAHWGPEDLVRAWQ</sequence>
<dbReference type="InterPro" id="IPR027417">
    <property type="entry name" value="P-loop_NTPase"/>
</dbReference>
<dbReference type="PANTHER" id="PTHR34704:SF1">
    <property type="entry name" value="ATPASE"/>
    <property type="match status" value="1"/>
</dbReference>
<dbReference type="Pfam" id="PF03008">
    <property type="entry name" value="DUF234"/>
    <property type="match status" value="1"/>
</dbReference>
<keyword evidence="3" id="KW-1185">Reference proteome</keyword>
<dbReference type="SUPFAM" id="SSF52540">
    <property type="entry name" value="P-loop containing nucleoside triphosphate hydrolases"/>
    <property type="match status" value="1"/>
</dbReference>
<dbReference type="Proteomes" id="UP001501455">
    <property type="component" value="Unassembled WGS sequence"/>
</dbReference>
<name>A0ABP6TMV1_9ACTN</name>
<comment type="caution">
    <text evidence="2">The sequence shown here is derived from an EMBL/GenBank/DDBJ whole genome shotgun (WGS) entry which is preliminary data.</text>
</comment>
<dbReference type="Gene3D" id="3.40.50.300">
    <property type="entry name" value="P-loop containing nucleotide triphosphate hydrolases"/>
    <property type="match status" value="1"/>
</dbReference>
<keyword evidence="2" id="KW-0547">Nucleotide-binding</keyword>
<evidence type="ECO:0000313" key="2">
    <source>
        <dbReference type="EMBL" id="GAA3496630.1"/>
    </source>
</evidence>
<dbReference type="GO" id="GO:0005524">
    <property type="term" value="F:ATP binding"/>
    <property type="evidence" value="ECO:0007669"/>
    <property type="project" value="UniProtKB-KW"/>
</dbReference>
<accession>A0ABP6TMV1</accession>